<dbReference type="SUPFAM" id="SSF141868">
    <property type="entry name" value="EAL domain-like"/>
    <property type="match status" value="1"/>
</dbReference>
<dbReference type="SUPFAM" id="SSF55785">
    <property type="entry name" value="PYP-like sensor domain (PAS domain)"/>
    <property type="match status" value="2"/>
</dbReference>
<dbReference type="NCBIfam" id="TIGR00254">
    <property type="entry name" value="GGDEF"/>
    <property type="match status" value="1"/>
</dbReference>
<feature type="domain" description="PAS" evidence="1">
    <location>
        <begin position="1"/>
        <end position="43"/>
    </location>
</feature>
<dbReference type="Pfam" id="PF00563">
    <property type="entry name" value="EAL"/>
    <property type="match status" value="1"/>
</dbReference>
<dbReference type="InterPro" id="IPR035965">
    <property type="entry name" value="PAS-like_dom_sf"/>
</dbReference>
<dbReference type="PROSITE" id="PS50112">
    <property type="entry name" value="PAS"/>
    <property type="match status" value="2"/>
</dbReference>
<evidence type="ECO:0000313" key="5">
    <source>
        <dbReference type="Proteomes" id="UP000550787"/>
    </source>
</evidence>
<evidence type="ECO:0000259" key="3">
    <source>
        <dbReference type="PROSITE" id="PS50887"/>
    </source>
</evidence>
<dbReference type="Pfam" id="PF13185">
    <property type="entry name" value="GAF_2"/>
    <property type="match status" value="1"/>
</dbReference>
<dbReference type="PANTHER" id="PTHR44757">
    <property type="entry name" value="DIGUANYLATE CYCLASE DGCP"/>
    <property type="match status" value="1"/>
</dbReference>
<dbReference type="CDD" id="cd01949">
    <property type="entry name" value="GGDEF"/>
    <property type="match status" value="1"/>
</dbReference>
<dbReference type="Gene3D" id="3.30.70.270">
    <property type="match status" value="1"/>
</dbReference>
<organism evidence="4 5">
    <name type="scientific">Gluconacetobacter diazotrophicus</name>
    <name type="common">Acetobacter diazotrophicus</name>
    <dbReference type="NCBI Taxonomy" id="33996"/>
    <lineage>
        <taxon>Bacteria</taxon>
        <taxon>Pseudomonadati</taxon>
        <taxon>Pseudomonadota</taxon>
        <taxon>Alphaproteobacteria</taxon>
        <taxon>Acetobacterales</taxon>
        <taxon>Acetobacteraceae</taxon>
        <taxon>Gluconacetobacter</taxon>
    </lineage>
</organism>
<dbReference type="SMART" id="SM00091">
    <property type="entry name" value="PAS"/>
    <property type="match status" value="2"/>
</dbReference>
<dbReference type="InterPro" id="IPR035919">
    <property type="entry name" value="EAL_sf"/>
</dbReference>
<dbReference type="InterPro" id="IPR003018">
    <property type="entry name" value="GAF"/>
</dbReference>
<dbReference type="EMBL" id="JABEQG010000078">
    <property type="protein sequence ID" value="MBB2158360.1"/>
    <property type="molecule type" value="Genomic_DNA"/>
</dbReference>
<dbReference type="Pfam" id="PF00990">
    <property type="entry name" value="GGDEF"/>
    <property type="match status" value="1"/>
</dbReference>
<dbReference type="Gene3D" id="3.30.450.40">
    <property type="match status" value="1"/>
</dbReference>
<dbReference type="InterPro" id="IPR013767">
    <property type="entry name" value="PAS_fold"/>
</dbReference>
<dbReference type="PROSITE" id="PS50887">
    <property type="entry name" value="GGDEF"/>
    <property type="match status" value="1"/>
</dbReference>
<evidence type="ECO:0000313" key="4">
    <source>
        <dbReference type="EMBL" id="MBB2158360.1"/>
    </source>
</evidence>
<dbReference type="InterPro" id="IPR012226">
    <property type="entry name" value="Diguanyl_cyclase/Pdiesterase"/>
</dbReference>
<dbReference type="GO" id="GO:0006355">
    <property type="term" value="P:regulation of DNA-templated transcription"/>
    <property type="evidence" value="ECO:0007669"/>
    <property type="project" value="InterPro"/>
</dbReference>
<dbReference type="SMART" id="SM00267">
    <property type="entry name" value="GGDEF"/>
    <property type="match status" value="1"/>
</dbReference>
<dbReference type="SUPFAM" id="SSF55073">
    <property type="entry name" value="Nucleotide cyclase"/>
    <property type="match status" value="1"/>
</dbReference>
<gene>
    <name evidence="4" type="ORF">HLH33_19045</name>
</gene>
<reference evidence="4 5" key="1">
    <citation type="submission" date="2020-04" db="EMBL/GenBank/DDBJ databases">
        <title>Description of novel Gluconacetobacter.</title>
        <authorList>
            <person name="Sombolestani A."/>
        </authorList>
    </citation>
    <scope>NUCLEOTIDE SEQUENCE [LARGE SCALE GENOMIC DNA]</scope>
    <source>
        <strain evidence="4 5">LMG 7603</strain>
    </source>
</reference>
<dbReference type="InterPro" id="IPR043128">
    <property type="entry name" value="Rev_trsase/Diguanyl_cyclase"/>
</dbReference>
<dbReference type="Gene3D" id="3.30.450.20">
    <property type="entry name" value="PAS domain"/>
    <property type="match status" value="2"/>
</dbReference>
<dbReference type="InterPro" id="IPR052155">
    <property type="entry name" value="Biofilm_reg_signaling"/>
</dbReference>
<dbReference type="InterPro" id="IPR000014">
    <property type="entry name" value="PAS"/>
</dbReference>
<dbReference type="PIRSF" id="PIRSF005925">
    <property type="entry name" value="Dos"/>
    <property type="match status" value="1"/>
</dbReference>
<sequence>MPGGVVVTDADGRILFINRAAARLCGGQPEEWASRSLAVLLPDMDMTPDGTPREVRLAGRDGAALWLEVTLNRGGALPGVGLEVPEETPREIRVAALRDVTDEVARRTAAHLFSTIVNHAGRGVMVLDDRDRIVYVNPAFTRLLDYRPEDVVGRDVSVILSPDVDDRAALGEFRRDLHGRRTFGRDLHARSRSGQDIWMSTATSPVRDGGVLDGGAIVILSDETPATELQHLRLDVTSALAGVTGSRAMDFDDVMTLICARIEAIAPGVMASIILLSGDGTAWMAGRAAMPDAIAAACDGFPVGPMAGTCGAAISSGQEVLTSDIETDPNWTPAMRDLMRPLGVVACWSVPIRLRGGTVAGSLALYFQTLREPSPWHRRVVDACIQLCTLAVEQERARAQIAHLAHYDAVTGLPNRTWLREHLAARQGAANWCGLTLMSVDVNRYREIRDALGGAAADEVLGGIAKRLRAVVGQDDILVRTGEDEFSILTDCGHDGTEPECRDRSGMMAVDRASTLAGAILRALASPVVVNGMPIGSPISIGICAGRDKGRTVETLLRHTQIAVSRAREAGGSLYRFFSPEMNRWAQDRVMLASALGDALADGRLRLVYQPQVRSRSGALYGVEALARWHDPEWGDIPPTRFIPMAEEAGLIEALGEWALRQACRQMAIWMAHGVGIPVVSVNLSARHFSDPGLPGLIGSILEESGIPPGRLMVEITESTMITDSETTIAAARAIRALGVGLSMDDFGTGFSSLANLVSLPLSEVKIDRAFVVGLERAGDTYSIVNAVLRIGQSLGVTVVAEGVETQRQLDLLDGLDCPVVQGFLMSRPLDAGKVPSWLEEWHRSRPVPEALPRRVVGA</sequence>
<dbReference type="Pfam" id="PF00989">
    <property type="entry name" value="PAS"/>
    <property type="match status" value="2"/>
</dbReference>
<dbReference type="SMART" id="SM00065">
    <property type="entry name" value="GAF"/>
    <property type="match status" value="1"/>
</dbReference>
<dbReference type="InterPro" id="IPR001633">
    <property type="entry name" value="EAL_dom"/>
</dbReference>
<dbReference type="InterPro" id="IPR000160">
    <property type="entry name" value="GGDEF_dom"/>
</dbReference>
<dbReference type="Proteomes" id="UP000550787">
    <property type="component" value="Unassembled WGS sequence"/>
</dbReference>
<dbReference type="Gene3D" id="3.20.20.450">
    <property type="entry name" value="EAL domain"/>
    <property type="match status" value="1"/>
</dbReference>
<proteinExistence type="predicted"/>
<dbReference type="InterPro" id="IPR029787">
    <property type="entry name" value="Nucleotide_cyclase"/>
</dbReference>
<dbReference type="SUPFAM" id="SSF55781">
    <property type="entry name" value="GAF domain-like"/>
    <property type="match status" value="1"/>
</dbReference>
<comment type="caution">
    <text evidence="4">The sequence shown here is derived from an EMBL/GenBank/DDBJ whole genome shotgun (WGS) entry which is preliminary data.</text>
</comment>
<protein>
    <submittedName>
        <fullName evidence="4">EAL domain-containing protein</fullName>
    </submittedName>
</protein>
<accession>A0A7W4I8V6</accession>
<name>A0A7W4I8V6_GLUDI</name>
<dbReference type="PROSITE" id="PS50883">
    <property type="entry name" value="EAL"/>
    <property type="match status" value="1"/>
</dbReference>
<dbReference type="PANTHER" id="PTHR44757:SF2">
    <property type="entry name" value="BIOFILM ARCHITECTURE MAINTENANCE PROTEIN MBAA"/>
    <property type="match status" value="1"/>
</dbReference>
<feature type="domain" description="GGDEF" evidence="3">
    <location>
        <begin position="433"/>
        <end position="580"/>
    </location>
</feature>
<dbReference type="NCBIfam" id="TIGR00229">
    <property type="entry name" value="sensory_box"/>
    <property type="match status" value="1"/>
</dbReference>
<dbReference type="CDD" id="cd01948">
    <property type="entry name" value="EAL"/>
    <property type="match status" value="1"/>
</dbReference>
<feature type="domain" description="PAS" evidence="1">
    <location>
        <begin position="109"/>
        <end position="163"/>
    </location>
</feature>
<feature type="domain" description="EAL" evidence="2">
    <location>
        <begin position="589"/>
        <end position="843"/>
    </location>
</feature>
<dbReference type="SMART" id="SM00052">
    <property type="entry name" value="EAL"/>
    <property type="match status" value="1"/>
</dbReference>
<evidence type="ECO:0000259" key="2">
    <source>
        <dbReference type="PROSITE" id="PS50883"/>
    </source>
</evidence>
<dbReference type="InterPro" id="IPR029016">
    <property type="entry name" value="GAF-like_dom_sf"/>
</dbReference>
<dbReference type="AlphaFoldDB" id="A0A7W4I8V6"/>
<dbReference type="CDD" id="cd00130">
    <property type="entry name" value="PAS"/>
    <property type="match status" value="2"/>
</dbReference>
<evidence type="ECO:0000259" key="1">
    <source>
        <dbReference type="PROSITE" id="PS50112"/>
    </source>
</evidence>